<evidence type="ECO:0000256" key="1">
    <source>
        <dbReference type="SAM" id="MobiDB-lite"/>
    </source>
</evidence>
<gene>
    <name evidence="2" type="ORF">B296_00036460</name>
</gene>
<reference evidence="2 3" key="1">
    <citation type="journal article" date="2014" name="Agronomy (Basel)">
        <title>A Draft Genome Sequence for Ensete ventricosum, the Drought-Tolerant Tree Against Hunger.</title>
        <authorList>
            <person name="Harrison J."/>
            <person name="Moore K.A."/>
            <person name="Paszkiewicz K."/>
            <person name="Jones T."/>
            <person name="Grant M."/>
            <person name="Ambacheew D."/>
            <person name="Muzemil S."/>
            <person name="Studholme D.J."/>
        </authorList>
    </citation>
    <scope>NUCLEOTIDE SEQUENCE [LARGE SCALE GENOMIC DNA]</scope>
</reference>
<proteinExistence type="predicted"/>
<evidence type="ECO:0000313" key="2">
    <source>
        <dbReference type="EMBL" id="RRT34685.1"/>
    </source>
</evidence>
<feature type="region of interest" description="Disordered" evidence="1">
    <location>
        <begin position="96"/>
        <end position="165"/>
    </location>
</feature>
<evidence type="ECO:0000313" key="3">
    <source>
        <dbReference type="Proteomes" id="UP000287651"/>
    </source>
</evidence>
<accession>A0A426X5D8</accession>
<sequence length="165" mass="18016">MCPQVRVSTLPVSGRPYDRWGFGLTCARSVVRPLAPPYLRPTSFLRRVSHVGGPVVQGREDVVARSSFAISFFPPWEDLLEVPDEGAEDERELRNLNAAGADPTEQELRSLNGARADPTEQELGNWNGVGADPTEQELGNLNDARADPIEHELGNWNGAGADPTE</sequence>
<organism evidence="2 3">
    <name type="scientific">Ensete ventricosum</name>
    <name type="common">Abyssinian banana</name>
    <name type="synonym">Musa ensete</name>
    <dbReference type="NCBI Taxonomy" id="4639"/>
    <lineage>
        <taxon>Eukaryota</taxon>
        <taxon>Viridiplantae</taxon>
        <taxon>Streptophyta</taxon>
        <taxon>Embryophyta</taxon>
        <taxon>Tracheophyta</taxon>
        <taxon>Spermatophyta</taxon>
        <taxon>Magnoliopsida</taxon>
        <taxon>Liliopsida</taxon>
        <taxon>Zingiberales</taxon>
        <taxon>Musaceae</taxon>
        <taxon>Ensete</taxon>
    </lineage>
</organism>
<comment type="caution">
    <text evidence="2">The sequence shown here is derived from an EMBL/GenBank/DDBJ whole genome shotgun (WGS) entry which is preliminary data.</text>
</comment>
<dbReference type="Proteomes" id="UP000287651">
    <property type="component" value="Unassembled WGS sequence"/>
</dbReference>
<feature type="compositionally biased region" description="Basic and acidic residues" evidence="1">
    <location>
        <begin position="144"/>
        <end position="153"/>
    </location>
</feature>
<name>A0A426X5D8_ENSVE</name>
<protein>
    <submittedName>
        <fullName evidence="2">Uncharacterized protein</fullName>
    </submittedName>
</protein>
<dbReference type="AlphaFoldDB" id="A0A426X5D8"/>
<dbReference type="EMBL" id="AMZH03026287">
    <property type="protein sequence ID" value="RRT34685.1"/>
    <property type="molecule type" value="Genomic_DNA"/>
</dbReference>